<evidence type="ECO:0000256" key="1">
    <source>
        <dbReference type="ARBA" id="ARBA00022741"/>
    </source>
</evidence>
<evidence type="ECO:0000313" key="6">
    <source>
        <dbReference type="Proteomes" id="UP000540412"/>
    </source>
</evidence>
<dbReference type="GO" id="GO:0005524">
    <property type="term" value="F:ATP binding"/>
    <property type="evidence" value="ECO:0007669"/>
    <property type="project" value="UniProtKB-KW"/>
</dbReference>
<dbReference type="SMART" id="SM00534">
    <property type="entry name" value="MUTSac"/>
    <property type="match status" value="1"/>
</dbReference>
<dbReference type="Proteomes" id="UP000540412">
    <property type="component" value="Unassembled WGS sequence"/>
</dbReference>
<gene>
    <name evidence="5" type="ORF">BJY24_001479</name>
</gene>
<dbReference type="InterPro" id="IPR000432">
    <property type="entry name" value="DNA_mismatch_repair_MutS_C"/>
</dbReference>
<dbReference type="RefSeq" id="WP_051162507.1">
    <property type="nucleotide sequence ID" value="NZ_JACHIT010000001.1"/>
</dbReference>
<keyword evidence="2" id="KW-0067">ATP-binding</keyword>
<dbReference type="Gene3D" id="3.40.50.300">
    <property type="entry name" value="P-loop containing nucleotide triphosphate hydrolases"/>
    <property type="match status" value="1"/>
</dbReference>
<dbReference type="EMBL" id="JACHIT010000001">
    <property type="protein sequence ID" value="MBB5912612.1"/>
    <property type="molecule type" value="Genomic_DNA"/>
</dbReference>
<keyword evidence="3" id="KW-0238">DNA-binding</keyword>
<dbReference type="GO" id="GO:0006298">
    <property type="term" value="P:mismatch repair"/>
    <property type="evidence" value="ECO:0007669"/>
    <property type="project" value="InterPro"/>
</dbReference>
<reference evidence="5 6" key="1">
    <citation type="submission" date="2020-08" db="EMBL/GenBank/DDBJ databases">
        <title>Sequencing the genomes of 1000 actinobacteria strains.</title>
        <authorList>
            <person name="Klenk H.-P."/>
        </authorList>
    </citation>
    <scope>NUCLEOTIDE SEQUENCE [LARGE SCALE GENOMIC DNA]</scope>
    <source>
        <strain evidence="5 6">DSM 43582</strain>
    </source>
</reference>
<evidence type="ECO:0000313" key="5">
    <source>
        <dbReference type="EMBL" id="MBB5912612.1"/>
    </source>
</evidence>
<dbReference type="PANTHER" id="PTHR11361:SF34">
    <property type="entry name" value="DNA MISMATCH REPAIR PROTEIN MSH1, MITOCHONDRIAL"/>
    <property type="match status" value="1"/>
</dbReference>
<dbReference type="Pfam" id="PF00488">
    <property type="entry name" value="MutS_V"/>
    <property type="match status" value="1"/>
</dbReference>
<proteinExistence type="predicted"/>
<dbReference type="GO" id="GO:0140664">
    <property type="term" value="F:ATP-dependent DNA damage sensor activity"/>
    <property type="evidence" value="ECO:0007669"/>
    <property type="project" value="InterPro"/>
</dbReference>
<evidence type="ECO:0000256" key="2">
    <source>
        <dbReference type="ARBA" id="ARBA00022840"/>
    </source>
</evidence>
<dbReference type="InterPro" id="IPR045076">
    <property type="entry name" value="MutS"/>
</dbReference>
<comment type="caution">
    <text evidence="5">The sequence shown here is derived from an EMBL/GenBank/DDBJ whole genome shotgun (WGS) entry which is preliminary data.</text>
</comment>
<dbReference type="GO" id="GO:0005829">
    <property type="term" value="C:cytosol"/>
    <property type="evidence" value="ECO:0007669"/>
    <property type="project" value="TreeGrafter"/>
</dbReference>
<keyword evidence="6" id="KW-1185">Reference proteome</keyword>
<protein>
    <recommendedName>
        <fullName evidence="4">DNA mismatch repair proteins mutS family domain-containing protein</fullName>
    </recommendedName>
</protein>
<dbReference type="SUPFAM" id="SSF52540">
    <property type="entry name" value="P-loop containing nucleoside triphosphate hydrolases"/>
    <property type="match status" value="1"/>
</dbReference>
<dbReference type="PANTHER" id="PTHR11361">
    <property type="entry name" value="DNA MISMATCH REPAIR PROTEIN MUTS FAMILY MEMBER"/>
    <property type="match status" value="1"/>
</dbReference>
<sequence>MRVNLLHPAGYAARPVSHGDNAFGDLGLESLCVAMAAGDTAILEAVRTVLAAPVTDPEVIRYRQAVLADCRANPGVVREFYRIASEATDIKRWRVGPAHRPNGKLLLALQSLTELVTMLRRVRAVRDRGGHIFRAPGFTGLMATLADGLDDSYLDSIDKHLAAMDFEYGVHLSAGLGPGNRISDIVLHEPIRRRRFGFDRRTGHTFRVIEEPDPEFDPVTQLRGRALTVIAEVVNDANNQVQGFFRDLRTELAFYLGCLNLAERFERAGLPLCLPTPHPAGSARLRGTGLRDVALCLSSDQPVVGNDIDAAGRSLIVVTGANSGGKSTFLRSLGAAQAMMQAGMFVVADSFEADVRDGVFTHFVTDEDRTMSHGKLVDELARMSEIVDRAGPNALLLCNESFSSTSERDAARIAGPLIEGLVAAGVRVVFVTHLYEFAHRRYEFAHPADLFLRAGHHTDGTRTFRVTPGPPEPTSHAADVFHRIFGRIPGQLLNPPQGRGETATHQCP</sequence>
<accession>A0A7W9PAS9</accession>
<name>A0A7W9PAS9_9NOCA</name>
<dbReference type="AlphaFoldDB" id="A0A7W9PAS9"/>
<dbReference type="GO" id="GO:0030983">
    <property type="term" value="F:mismatched DNA binding"/>
    <property type="evidence" value="ECO:0007669"/>
    <property type="project" value="InterPro"/>
</dbReference>
<keyword evidence="1" id="KW-0547">Nucleotide-binding</keyword>
<dbReference type="InterPro" id="IPR027417">
    <property type="entry name" value="P-loop_NTPase"/>
</dbReference>
<evidence type="ECO:0000256" key="3">
    <source>
        <dbReference type="ARBA" id="ARBA00023125"/>
    </source>
</evidence>
<evidence type="ECO:0000259" key="4">
    <source>
        <dbReference type="SMART" id="SM00534"/>
    </source>
</evidence>
<feature type="domain" description="DNA mismatch repair proteins mutS family" evidence="4">
    <location>
        <begin position="313"/>
        <end position="501"/>
    </location>
</feature>
<organism evidence="5 6">
    <name type="scientific">Nocardia transvalensis</name>
    <dbReference type="NCBI Taxonomy" id="37333"/>
    <lineage>
        <taxon>Bacteria</taxon>
        <taxon>Bacillati</taxon>
        <taxon>Actinomycetota</taxon>
        <taxon>Actinomycetes</taxon>
        <taxon>Mycobacteriales</taxon>
        <taxon>Nocardiaceae</taxon>
        <taxon>Nocardia</taxon>
    </lineage>
</organism>